<dbReference type="PANTHER" id="PTHR19143">
    <property type="entry name" value="FIBRINOGEN/TENASCIN/ANGIOPOEITIN"/>
    <property type="match status" value="1"/>
</dbReference>
<gene>
    <name evidence="4" type="primary">LOC607055</name>
</gene>
<accession>A0A8I3N228</accession>
<dbReference type="CDD" id="cd00087">
    <property type="entry name" value="FReD"/>
    <property type="match status" value="1"/>
</dbReference>
<evidence type="ECO:0000259" key="3">
    <source>
        <dbReference type="PROSITE" id="PS51406"/>
    </source>
</evidence>
<dbReference type="PANTHER" id="PTHR19143:SF263">
    <property type="entry name" value="FIBRINOGEN-LIKE PROTEIN 1"/>
    <property type="match status" value="1"/>
</dbReference>
<dbReference type="OrthoDB" id="7940501at2759"/>
<dbReference type="Gene3D" id="3.90.215.10">
    <property type="entry name" value="Gamma Fibrinogen, chain A, domain 1"/>
    <property type="match status" value="1"/>
</dbReference>
<protein>
    <recommendedName>
        <fullName evidence="3">Fibrinogen C-terminal domain-containing protein</fullName>
    </recommendedName>
</protein>
<dbReference type="PROSITE" id="PS00514">
    <property type="entry name" value="FIBRINOGEN_C_1"/>
    <property type="match status" value="1"/>
</dbReference>
<evidence type="ECO:0000313" key="4">
    <source>
        <dbReference type="Ensembl" id="ENSCAFP00845009317.1"/>
    </source>
</evidence>
<dbReference type="GO" id="GO:0050776">
    <property type="term" value="P:regulation of immune response"/>
    <property type="evidence" value="ECO:0000318"/>
    <property type="project" value="GO_Central"/>
</dbReference>
<dbReference type="Ensembl" id="ENSCAFT00845011941.1">
    <property type="protein sequence ID" value="ENSCAFP00845009317.1"/>
    <property type="gene ID" value="ENSCAFG00845006744.1"/>
</dbReference>
<feature type="region of interest" description="Disordered" evidence="2">
    <location>
        <begin position="1"/>
        <end position="111"/>
    </location>
</feature>
<evidence type="ECO:0000256" key="2">
    <source>
        <dbReference type="SAM" id="MobiDB-lite"/>
    </source>
</evidence>
<dbReference type="InterPro" id="IPR050373">
    <property type="entry name" value="Fibrinogen_C-term_domain"/>
</dbReference>
<feature type="region of interest" description="Disordered" evidence="2">
    <location>
        <begin position="372"/>
        <end position="393"/>
    </location>
</feature>
<feature type="compositionally biased region" description="Pro residues" evidence="2">
    <location>
        <begin position="102"/>
        <end position="111"/>
    </location>
</feature>
<feature type="compositionally biased region" description="Pro residues" evidence="2">
    <location>
        <begin position="50"/>
        <end position="60"/>
    </location>
</feature>
<sequence length="393" mass="41766">MGVRCPVPPPPPPPRFRSRGGGVGRGRPQHTADPGAGAAAKGKCALGAPLPCPPAAPSGPPSMREERGGVSPAPAQKEPGPRGSDLPRRPAVSAQGGGAGRPWPPTCIRGPPPVSVPPGAMAASPVLGLAAFLCLSVPRASCLVRFRRPVQVALLEPQGRDCSHIWAGSPGAPSGVYTVQPAGAATPFQVLCDMHPDGGWTVIQSRDWGRGRPLDFERCWQEYKQGFGDLRGDHWLGLQHISDLTSQPGLRAELRVDLLDVDNRTLHAHYNHFHVDGEAQFYRLTLGLYSGNAGDAFRGSGHTDNQEGCGFSTLDRDHDRCSPCTDGAQTFSSCSHDRSGSGWWYSDCGHADLNGPWPEREGAMSGMRWAAGDQQPTLSSSVLRLRTTAPREA</sequence>
<dbReference type="PROSITE" id="PS51406">
    <property type="entry name" value="FIBRINOGEN_C_2"/>
    <property type="match status" value="1"/>
</dbReference>
<feature type="compositionally biased region" description="Low complexity" evidence="2">
    <location>
        <begin position="32"/>
        <end position="49"/>
    </location>
</feature>
<reference evidence="4" key="2">
    <citation type="submission" date="2025-08" db="UniProtKB">
        <authorList>
            <consortium name="Ensembl"/>
        </authorList>
    </citation>
    <scope>IDENTIFICATION</scope>
    <source>
        <strain evidence="4">Boxer</strain>
    </source>
</reference>
<dbReference type="InterPro" id="IPR036056">
    <property type="entry name" value="Fibrinogen-like_C"/>
</dbReference>
<dbReference type="GO" id="GO:0050868">
    <property type="term" value="P:negative regulation of T cell activation"/>
    <property type="evidence" value="ECO:0000318"/>
    <property type="project" value="GO_Central"/>
</dbReference>
<dbReference type="SUPFAM" id="SSF56496">
    <property type="entry name" value="Fibrinogen C-terminal domain-like"/>
    <property type="match status" value="1"/>
</dbReference>
<reference evidence="4" key="3">
    <citation type="submission" date="2025-09" db="UniProtKB">
        <authorList>
            <consortium name="Ensembl"/>
        </authorList>
    </citation>
    <scope>IDENTIFICATION</scope>
    <source>
        <strain evidence="4">Boxer</strain>
    </source>
</reference>
<dbReference type="InterPro" id="IPR014716">
    <property type="entry name" value="Fibrinogen_a/b/g_C_1"/>
</dbReference>
<dbReference type="NCBIfam" id="NF040941">
    <property type="entry name" value="GGGWT_bact"/>
    <property type="match status" value="1"/>
</dbReference>
<feature type="domain" description="Fibrinogen C-terminal" evidence="3">
    <location>
        <begin position="153"/>
        <end position="389"/>
    </location>
</feature>
<dbReference type="SMART" id="SM00186">
    <property type="entry name" value="FBG"/>
    <property type="match status" value="1"/>
</dbReference>
<evidence type="ECO:0000313" key="5">
    <source>
        <dbReference type="Proteomes" id="UP000805418"/>
    </source>
</evidence>
<dbReference type="Pfam" id="PF00147">
    <property type="entry name" value="Fibrinogen_C"/>
    <property type="match status" value="1"/>
</dbReference>
<keyword evidence="5" id="KW-1185">Reference proteome</keyword>
<proteinExistence type="predicted"/>
<evidence type="ECO:0000256" key="1">
    <source>
        <dbReference type="ARBA" id="ARBA00023157"/>
    </source>
</evidence>
<dbReference type="InterPro" id="IPR020837">
    <property type="entry name" value="Fibrinogen_CS"/>
</dbReference>
<dbReference type="Proteomes" id="UP000805418">
    <property type="component" value="Chromosome 10"/>
</dbReference>
<feature type="compositionally biased region" description="Pro residues" evidence="2">
    <location>
        <begin position="1"/>
        <end position="15"/>
    </location>
</feature>
<dbReference type="GO" id="GO:0005615">
    <property type="term" value="C:extracellular space"/>
    <property type="evidence" value="ECO:0000318"/>
    <property type="project" value="GO_Central"/>
</dbReference>
<name>A0A8I3N228_CANLF</name>
<dbReference type="AlphaFoldDB" id="A0A8I3N228"/>
<reference evidence="4" key="1">
    <citation type="submission" date="2020-03" db="EMBL/GenBank/DDBJ databases">
        <title>Long-read based genome assembly of a Labrador retriever dog.</title>
        <authorList>
            <person name="Eory L."/>
            <person name="Zhang W."/>
            <person name="Schoenebeck J."/>
        </authorList>
    </citation>
    <scope>NUCLEOTIDE SEQUENCE [LARGE SCALE GENOMIC DNA]</scope>
    <source>
        <strain evidence="4">Labrador retriever</strain>
    </source>
</reference>
<keyword evidence="1" id="KW-1015">Disulfide bond</keyword>
<dbReference type="GeneTree" id="ENSGT00940000164836"/>
<dbReference type="InterPro" id="IPR002181">
    <property type="entry name" value="Fibrinogen_a/b/g_C_dom"/>
</dbReference>
<organism evidence="4 5">
    <name type="scientific">Canis lupus familiaris</name>
    <name type="common">Dog</name>
    <name type="synonym">Canis familiaris</name>
    <dbReference type="NCBI Taxonomy" id="9615"/>
    <lineage>
        <taxon>Eukaryota</taxon>
        <taxon>Metazoa</taxon>
        <taxon>Chordata</taxon>
        <taxon>Craniata</taxon>
        <taxon>Vertebrata</taxon>
        <taxon>Euteleostomi</taxon>
        <taxon>Mammalia</taxon>
        <taxon>Eutheria</taxon>
        <taxon>Laurasiatheria</taxon>
        <taxon>Carnivora</taxon>
        <taxon>Caniformia</taxon>
        <taxon>Canidae</taxon>
        <taxon>Canis</taxon>
    </lineage>
</organism>